<keyword evidence="3" id="KW-1185">Reference proteome</keyword>
<organism evidence="2 3">
    <name type="scientific">Fusarium pseudocircinatum</name>
    <dbReference type="NCBI Taxonomy" id="56676"/>
    <lineage>
        <taxon>Eukaryota</taxon>
        <taxon>Fungi</taxon>
        <taxon>Dikarya</taxon>
        <taxon>Ascomycota</taxon>
        <taxon>Pezizomycotina</taxon>
        <taxon>Sordariomycetes</taxon>
        <taxon>Hypocreomycetidae</taxon>
        <taxon>Hypocreales</taxon>
        <taxon>Nectriaceae</taxon>
        <taxon>Fusarium</taxon>
        <taxon>Fusarium fujikuroi species complex</taxon>
    </lineage>
</organism>
<accession>A0A8H5PDT4</accession>
<comment type="caution">
    <text evidence="2">The sequence shown here is derived from an EMBL/GenBank/DDBJ whole genome shotgun (WGS) entry which is preliminary data.</text>
</comment>
<dbReference type="Proteomes" id="UP000546213">
    <property type="component" value="Unassembled WGS sequence"/>
</dbReference>
<protein>
    <submittedName>
        <fullName evidence="2">Uncharacterized protein</fullName>
    </submittedName>
</protein>
<evidence type="ECO:0000313" key="3">
    <source>
        <dbReference type="Proteomes" id="UP000546213"/>
    </source>
</evidence>
<reference evidence="2 3" key="1">
    <citation type="submission" date="2020-05" db="EMBL/GenBank/DDBJ databases">
        <title>Identification and distribution of gene clusters putatively required for synthesis of sphingolipid metabolism inhibitors in phylogenetically diverse species of the filamentous fungus Fusarium.</title>
        <authorList>
            <person name="Kim H.-S."/>
            <person name="Busman M."/>
            <person name="Brown D.W."/>
            <person name="Divon H."/>
            <person name="Uhlig S."/>
            <person name="Proctor R.H."/>
        </authorList>
    </citation>
    <scope>NUCLEOTIDE SEQUENCE [LARGE SCALE GENOMIC DNA]</scope>
    <source>
        <strain evidence="2 3">NRRL 36939</strain>
    </source>
</reference>
<dbReference type="EMBL" id="JAAOAS010000094">
    <property type="protein sequence ID" value="KAF5594971.1"/>
    <property type="molecule type" value="Genomic_DNA"/>
</dbReference>
<name>A0A8H5PDT4_9HYPO</name>
<evidence type="ECO:0000313" key="2">
    <source>
        <dbReference type="EMBL" id="KAF5594971.1"/>
    </source>
</evidence>
<feature type="region of interest" description="Disordered" evidence="1">
    <location>
        <begin position="1"/>
        <end position="26"/>
    </location>
</feature>
<proteinExistence type="predicted"/>
<sequence>MPIPESATHASEKGGEENQGIDNVTWTANRHEDREVDGWSLGKILACFRRDCILIRHDHSVESYSVVPAISRIALLAKSQKGS</sequence>
<evidence type="ECO:0000256" key="1">
    <source>
        <dbReference type="SAM" id="MobiDB-lite"/>
    </source>
</evidence>
<dbReference type="AlphaFoldDB" id="A0A8H5PDT4"/>
<gene>
    <name evidence="2" type="ORF">FPCIR_4595</name>
</gene>